<evidence type="ECO:0000256" key="1">
    <source>
        <dbReference type="SAM" id="Phobius"/>
    </source>
</evidence>
<feature type="transmembrane region" description="Helical" evidence="1">
    <location>
        <begin position="37"/>
        <end position="58"/>
    </location>
</feature>
<keyword evidence="1" id="KW-0472">Membrane</keyword>
<dbReference type="AlphaFoldDB" id="A0A9P1GIJ8"/>
<dbReference type="OrthoDB" id="435799at2759"/>
<sequence length="683" mass="76650">MDHGNGGMHMQDEDDQTCLRDDWSRLCITLSSEQVRILAVFFCCVVLLNVGIYLIYAICLCYTHRSINRVMSFGLVTLGLTLSLPQALVRIGDPHFNYPNSIPHLVLFAVGDITDHVGILMLIYWDICTEAVDLVYALDPKQHSCSLRRLKMVGIASMISQVFILGSLFTMVYLLERHEDRCTTFTTFTLVQLGAVFGFAPTVAFGMLVRGLHRLWNQLPGDVPRRLVHRLRYTQLGLGTLMLLCASFVPSAVLLGTVPFFQVKAGFLYVFVVLTLLGLASSVLLFGELILTLKSIRSKANRPIPLSPAVLEELVQAGTQQLAWNNMTRIQSAPPVWDRGCAHAVARSFLDLVPDESDKLTMKTTDLCMKLLKPMTLEARCSVWESLAAGFPTLAKHQRAFDRSASMTMTMNLSMHHYIGKPDTFVSHCWASHFWELLEIVQRYDENTNRNNFFFLDVFSMNQHDFADISGEQMDELKACTSPQSITSSATLVGLKDIYQTMLKALTRSIETPGRVLLALTPHEQPLLLTRSWCLYEIYIAWKVGAEVSCGFVPEAEQSVKNSLVESDALIKTMLNAVDAENSRATMETDRKMILSLIEQAGFNRFNTFVREKLSASLRMVALTTLVRSNTKNLDIKSEAESESISSRARSVSGATRSDFVLRDRLAHLYGLDSEEEEDEFSI</sequence>
<accession>A0A9P1GIJ8</accession>
<dbReference type="Proteomes" id="UP001152797">
    <property type="component" value="Unassembled WGS sequence"/>
</dbReference>
<name>A0A9P1GIJ8_9DINO</name>
<keyword evidence="4" id="KW-1185">Reference proteome</keyword>
<keyword evidence="1" id="KW-0812">Transmembrane</keyword>
<comment type="caution">
    <text evidence="2">The sequence shown here is derived from an EMBL/GenBank/DDBJ whole genome shotgun (WGS) entry which is preliminary data.</text>
</comment>
<evidence type="ECO:0000313" key="3">
    <source>
        <dbReference type="EMBL" id="CAL1168490.1"/>
    </source>
</evidence>
<protein>
    <submittedName>
        <fullName evidence="2">Uncharacterized protein</fullName>
    </submittedName>
</protein>
<gene>
    <name evidence="2" type="ORF">C1SCF055_LOCUS39964</name>
</gene>
<keyword evidence="1" id="KW-1133">Transmembrane helix</keyword>
<dbReference type="EMBL" id="CAMXCT010006514">
    <property type="protein sequence ID" value="CAI4015115.1"/>
    <property type="molecule type" value="Genomic_DNA"/>
</dbReference>
<reference evidence="3" key="2">
    <citation type="submission" date="2024-04" db="EMBL/GenBank/DDBJ databases">
        <authorList>
            <person name="Chen Y."/>
            <person name="Shah S."/>
            <person name="Dougan E. K."/>
            <person name="Thang M."/>
            <person name="Chan C."/>
        </authorList>
    </citation>
    <scope>NUCLEOTIDE SEQUENCE [LARGE SCALE GENOMIC DNA]</scope>
</reference>
<reference evidence="2" key="1">
    <citation type="submission" date="2022-10" db="EMBL/GenBank/DDBJ databases">
        <authorList>
            <person name="Chen Y."/>
            <person name="Dougan E. K."/>
            <person name="Chan C."/>
            <person name="Rhodes N."/>
            <person name="Thang M."/>
        </authorList>
    </citation>
    <scope>NUCLEOTIDE SEQUENCE</scope>
</reference>
<evidence type="ECO:0000313" key="2">
    <source>
        <dbReference type="EMBL" id="CAI4015115.1"/>
    </source>
</evidence>
<organism evidence="2">
    <name type="scientific">Cladocopium goreaui</name>
    <dbReference type="NCBI Taxonomy" id="2562237"/>
    <lineage>
        <taxon>Eukaryota</taxon>
        <taxon>Sar</taxon>
        <taxon>Alveolata</taxon>
        <taxon>Dinophyceae</taxon>
        <taxon>Suessiales</taxon>
        <taxon>Symbiodiniaceae</taxon>
        <taxon>Cladocopium</taxon>
    </lineage>
</organism>
<evidence type="ECO:0000313" key="4">
    <source>
        <dbReference type="Proteomes" id="UP001152797"/>
    </source>
</evidence>
<feature type="transmembrane region" description="Helical" evidence="1">
    <location>
        <begin position="267"/>
        <end position="293"/>
    </location>
</feature>
<feature type="transmembrane region" description="Helical" evidence="1">
    <location>
        <begin position="187"/>
        <end position="209"/>
    </location>
</feature>
<proteinExistence type="predicted"/>
<feature type="transmembrane region" description="Helical" evidence="1">
    <location>
        <begin position="150"/>
        <end position="175"/>
    </location>
</feature>
<feature type="transmembrane region" description="Helical" evidence="1">
    <location>
        <begin position="70"/>
        <end position="89"/>
    </location>
</feature>
<dbReference type="EMBL" id="CAMXCT020006514">
    <property type="protein sequence ID" value="CAL1168490.1"/>
    <property type="molecule type" value="Genomic_DNA"/>
</dbReference>
<feature type="transmembrane region" description="Helical" evidence="1">
    <location>
        <begin position="236"/>
        <end position="261"/>
    </location>
</feature>
<dbReference type="EMBL" id="CAMXCT030006514">
    <property type="protein sequence ID" value="CAL4802427.1"/>
    <property type="molecule type" value="Genomic_DNA"/>
</dbReference>